<feature type="chain" id="PRO_5025410628" description="Mid2 domain-containing protein" evidence="2">
    <location>
        <begin position="22"/>
        <end position="203"/>
    </location>
</feature>
<keyword evidence="1" id="KW-0472">Membrane</keyword>
<accession>A0A6A4GL01</accession>
<reference evidence="3" key="1">
    <citation type="journal article" date="2019" name="Environ. Microbiol.">
        <title>Fungal ecological strategies reflected in gene transcription - a case study of two litter decomposers.</title>
        <authorList>
            <person name="Barbi F."/>
            <person name="Kohler A."/>
            <person name="Barry K."/>
            <person name="Baskaran P."/>
            <person name="Daum C."/>
            <person name="Fauchery L."/>
            <person name="Ihrmark K."/>
            <person name="Kuo A."/>
            <person name="LaButti K."/>
            <person name="Lipzen A."/>
            <person name="Morin E."/>
            <person name="Grigoriev I.V."/>
            <person name="Henrissat B."/>
            <person name="Lindahl B."/>
            <person name="Martin F."/>
        </authorList>
    </citation>
    <scope>NUCLEOTIDE SEQUENCE</scope>
    <source>
        <strain evidence="3">JB14</strain>
    </source>
</reference>
<proteinExistence type="predicted"/>
<keyword evidence="1" id="KW-1133">Transmembrane helix</keyword>
<keyword evidence="4" id="KW-1185">Reference proteome</keyword>
<dbReference type="Proteomes" id="UP000799118">
    <property type="component" value="Unassembled WGS sequence"/>
</dbReference>
<protein>
    <recommendedName>
        <fullName evidence="5">Mid2 domain-containing protein</fullName>
    </recommendedName>
</protein>
<evidence type="ECO:0000256" key="1">
    <source>
        <dbReference type="SAM" id="Phobius"/>
    </source>
</evidence>
<dbReference type="EMBL" id="ML769880">
    <property type="protein sequence ID" value="KAE9386422.1"/>
    <property type="molecule type" value="Genomic_DNA"/>
</dbReference>
<gene>
    <name evidence="3" type="ORF">BT96DRAFT_928214</name>
</gene>
<feature type="transmembrane region" description="Helical" evidence="1">
    <location>
        <begin position="182"/>
        <end position="202"/>
    </location>
</feature>
<name>A0A6A4GL01_9AGAR</name>
<sequence>MFAGTLFFIYFCLYLPRSLWALPSPQQSASLVFFGPGSNIVGLASDDDSSIVTRFLVPSGTSSGGDQTTFEHVEVDSVTIESLSGTETVTQTTLTTITGELVASASGFTFGVTATLSEVVLGTPTSTIVTIGEQCQATASNSGECVLDLDGVTRTTTGIANTQLVAVSKNGAFKRERYEQKLLVGLVFGTTILGIFSGGFLAL</sequence>
<keyword evidence="1" id="KW-0812">Transmembrane</keyword>
<evidence type="ECO:0000313" key="4">
    <source>
        <dbReference type="Proteomes" id="UP000799118"/>
    </source>
</evidence>
<dbReference type="OrthoDB" id="3110500at2759"/>
<evidence type="ECO:0000313" key="3">
    <source>
        <dbReference type="EMBL" id="KAE9386422.1"/>
    </source>
</evidence>
<evidence type="ECO:0008006" key="5">
    <source>
        <dbReference type="Google" id="ProtNLM"/>
    </source>
</evidence>
<feature type="signal peptide" evidence="2">
    <location>
        <begin position="1"/>
        <end position="21"/>
    </location>
</feature>
<organism evidence="3 4">
    <name type="scientific">Gymnopus androsaceus JB14</name>
    <dbReference type="NCBI Taxonomy" id="1447944"/>
    <lineage>
        <taxon>Eukaryota</taxon>
        <taxon>Fungi</taxon>
        <taxon>Dikarya</taxon>
        <taxon>Basidiomycota</taxon>
        <taxon>Agaricomycotina</taxon>
        <taxon>Agaricomycetes</taxon>
        <taxon>Agaricomycetidae</taxon>
        <taxon>Agaricales</taxon>
        <taxon>Marasmiineae</taxon>
        <taxon>Omphalotaceae</taxon>
        <taxon>Gymnopus</taxon>
    </lineage>
</organism>
<dbReference type="AlphaFoldDB" id="A0A6A4GL01"/>
<evidence type="ECO:0000256" key="2">
    <source>
        <dbReference type="SAM" id="SignalP"/>
    </source>
</evidence>
<keyword evidence="2" id="KW-0732">Signal</keyword>